<gene>
    <name evidence="3" type="ORF">DFR70_1011218</name>
</gene>
<evidence type="ECO:0000259" key="2">
    <source>
        <dbReference type="Pfam" id="PF00487"/>
    </source>
</evidence>
<dbReference type="AlphaFoldDB" id="A0A318L107"/>
<keyword evidence="1" id="KW-1133">Transmembrane helix</keyword>
<name>A0A318L107_9NOCA</name>
<comment type="caution">
    <text evidence="3">The sequence shown here is derived from an EMBL/GenBank/DDBJ whole genome shotgun (WGS) entry which is preliminary data.</text>
</comment>
<keyword evidence="1" id="KW-0472">Membrane</keyword>
<feature type="transmembrane region" description="Helical" evidence="1">
    <location>
        <begin position="62"/>
        <end position="84"/>
    </location>
</feature>
<feature type="transmembrane region" description="Helical" evidence="1">
    <location>
        <begin position="182"/>
        <end position="200"/>
    </location>
</feature>
<proteinExistence type="predicted"/>
<evidence type="ECO:0000313" key="4">
    <source>
        <dbReference type="Proteomes" id="UP000247569"/>
    </source>
</evidence>
<feature type="domain" description="Fatty acid desaturase" evidence="2">
    <location>
        <begin position="62"/>
        <end position="293"/>
    </location>
</feature>
<feature type="transmembrane region" description="Helical" evidence="1">
    <location>
        <begin position="35"/>
        <end position="56"/>
    </location>
</feature>
<protein>
    <submittedName>
        <fullName evidence="3">Fatty acid desaturase</fullName>
    </submittedName>
</protein>
<dbReference type="InterPro" id="IPR005804">
    <property type="entry name" value="FA_desaturase_dom"/>
</dbReference>
<dbReference type="Proteomes" id="UP000247569">
    <property type="component" value="Unassembled WGS sequence"/>
</dbReference>
<organism evidence="3 4">
    <name type="scientific">Nocardia tenerifensis</name>
    <dbReference type="NCBI Taxonomy" id="228006"/>
    <lineage>
        <taxon>Bacteria</taxon>
        <taxon>Bacillati</taxon>
        <taxon>Actinomycetota</taxon>
        <taxon>Actinomycetes</taxon>
        <taxon>Mycobacteriales</taxon>
        <taxon>Nocardiaceae</taxon>
        <taxon>Nocardia</taxon>
    </lineage>
</organism>
<dbReference type="Pfam" id="PF00487">
    <property type="entry name" value="FA_desaturase"/>
    <property type="match status" value="1"/>
</dbReference>
<accession>A0A318L107</accession>
<evidence type="ECO:0000313" key="3">
    <source>
        <dbReference type="EMBL" id="PXX71784.1"/>
    </source>
</evidence>
<dbReference type="RefSeq" id="WP_040734313.1">
    <property type="nucleotide sequence ID" value="NZ_QJKF01000001.1"/>
</dbReference>
<dbReference type="EMBL" id="QJKF01000001">
    <property type="protein sequence ID" value="PXX71784.1"/>
    <property type="molecule type" value="Genomic_DNA"/>
</dbReference>
<evidence type="ECO:0000256" key="1">
    <source>
        <dbReference type="SAM" id="Phobius"/>
    </source>
</evidence>
<keyword evidence="4" id="KW-1185">Reference proteome</keyword>
<sequence length="341" mass="39208">MSTVTPRPGSRAGAKALSPEEIPFSRRVLKLEHPANIGPLLHIVAWVGLLAFGLLAPVATEWYVAIPLIIVLTLLNFSLTIGVLHMHTHRPLSVSKRFNRFVDLMCCLPATLTAAEMREVHILNHHRFNDGPGDVTSTEGRERGFGAIWYWIRYGTIVKKHTIRKVFAADATDGQRKRRNQFLFDMTVTLLLIAATWIATDTFRFVLFYWVPFVITQVNSGYFAWLTHAPARDFEDDPSKSLNTAGNILNFFIFNQGYHSVHHRYPGVHWSQIPDKLDFMRQVDPGVIVPYWMTINSAWRLVRPGNGWLNAPYGERWKVKLDKRMEEGKVRARYLPWFAWV</sequence>
<feature type="transmembrane region" description="Helical" evidence="1">
    <location>
        <begin position="206"/>
        <end position="225"/>
    </location>
</feature>
<dbReference type="GO" id="GO:0006629">
    <property type="term" value="P:lipid metabolic process"/>
    <property type="evidence" value="ECO:0007669"/>
    <property type="project" value="InterPro"/>
</dbReference>
<dbReference type="OrthoDB" id="634389at2"/>
<keyword evidence="1" id="KW-0812">Transmembrane</keyword>
<reference evidence="3 4" key="1">
    <citation type="submission" date="2018-05" db="EMBL/GenBank/DDBJ databases">
        <title>Genomic Encyclopedia of Type Strains, Phase IV (KMG-IV): sequencing the most valuable type-strain genomes for metagenomic binning, comparative biology and taxonomic classification.</title>
        <authorList>
            <person name="Goeker M."/>
        </authorList>
    </citation>
    <scope>NUCLEOTIDE SEQUENCE [LARGE SCALE GENOMIC DNA]</scope>
    <source>
        <strain evidence="3 4">DSM 44704</strain>
    </source>
</reference>